<reference evidence="3 4" key="1">
    <citation type="submission" date="2016-11" db="EMBL/GenBank/DDBJ databases">
        <title>Draft Genome Sequences of Nine Cyanobacterial Strains from Diverse Habitats.</title>
        <authorList>
            <person name="Zhu T."/>
            <person name="Hou S."/>
            <person name="Lu X."/>
            <person name="Hess W.R."/>
        </authorList>
    </citation>
    <scope>NUCLEOTIDE SEQUENCE [LARGE SCALE GENOMIC DNA]</scope>
    <source>
        <strain evidence="3 4">5.2 s.c.1</strain>
    </source>
</reference>
<keyword evidence="4" id="KW-1185">Reference proteome</keyword>
<dbReference type="EMBL" id="MRCC01000009">
    <property type="protein sequence ID" value="OKH25857.1"/>
    <property type="molecule type" value="Genomic_DNA"/>
</dbReference>
<dbReference type="STRING" id="247279.NIES1031_12780"/>
<evidence type="ECO:0000256" key="2">
    <source>
        <dbReference type="ARBA" id="ARBA00022679"/>
    </source>
</evidence>
<dbReference type="GO" id="GO:0016758">
    <property type="term" value="F:hexosyltransferase activity"/>
    <property type="evidence" value="ECO:0007669"/>
    <property type="project" value="TreeGrafter"/>
</dbReference>
<organism evidence="3 4">
    <name type="scientific">Chroogloeocystis siderophila 5.2 s.c.1</name>
    <dbReference type="NCBI Taxonomy" id="247279"/>
    <lineage>
        <taxon>Bacteria</taxon>
        <taxon>Bacillati</taxon>
        <taxon>Cyanobacteriota</taxon>
        <taxon>Cyanophyceae</taxon>
        <taxon>Oscillatoriophycideae</taxon>
        <taxon>Chroococcales</taxon>
        <taxon>Chroococcaceae</taxon>
        <taxon>Chroogloeocystis</taxon>
    </lineage>
</organism>
<gene>
    <name evidence="3" type="ORF">NIES1031_12780</name>
</gene>
<protein>
    <submittedName>
        <fullName evidence="3">Glycosyltransferase</fullName>
    </submittedName>
</protein>
<sequence length="322" mass="37280">MKKVNLLNVEIDNLPKLELLEKLNSGVVFTTNVDHLVKLQKDRDFVEAYNIADYKVCDSQILMYAAKFLGTPIKEKISGSDFFPNFYNYHKNNENIKIFLLGASQGIANKAQENINSKIARNIIVGAHSPSFGFETNEQECQEIIDKINQTDATVLAVGLGAPKQEKWIYKHKNKLSNIKIFLALGATIDFEAGKLKRSPKWMSNLGLEWFHRLLCEPQRLWQRYLIDDLPFFWLLLKQKVFGNQANQKLNVKKQAEINNFSSDSHQERLQSINNLKRTEVKRSATWLKPTSAISLGINFRRSPQYKIEKNQPQFTHRFSYR</sequence>
<evidence type="ECO:0000313" key="3">
    <source>
        <dbReference type="EMBL" id="OKH25857.1"/>
    </source>
</evidence>
<dbReference type="Pfam" id="PF03808">
    <property type="entry name" value="Glyco_tran_WecG"/>
    <property type="match status" value="1"/>
</dbReference>
<evidence type="ECO:0000256" key="1">
    <source>
        <dbReference type="ARBA" id="ARBA00022676"/>
    </source>
</evidence>
<dbReference type="PANTHER" id="PTHR34136:SF1">
    <property type="entry name" value="UDP-N-ACETYL-D-MANNOSAMINURONIC ACID TRANSFERASE"/>
    <property type="match status" value="1"/>
</dbReference>
<dbReference type="OrthoDB" id="9771846at2"/>
<dbReference type="Proteomes" id="UP000185984">
    <property type="component" value="Unassembled WGS sequence"/>
</dbReference>
<dbReference type="PANTHER" id="PTHR34136">
    <property type="match status" value="1"/>
</dbReference>
<proteinExistence type="predicted"/>
<keyword evidence="1" id="KW-0328">Glycosyltransferase</keyword>
<name>A0A1U7HQL1_9CHRO</name>
<keyword evidence="2 3" id="KW-0808">Transferase</keyword>
<dbReference type="RefSeq" id="WP_073549764.1">
    <property type="nucleotide sequence ID" value="NZ_CAWMVK010000043.1"/>
</dbReference>
<dbReference type="InterPro" id="IPR004629">
    <property type="entry name" value="WecG_TagA_CpsF"/>
</dbReference>
<dbReference type="NCBIfam" id="TIGR00696">
    <property type="entry name" value="wecG_tagA_cpsF"/>
    <property type="match status" value="1"/>
</dbReference>
<evidence type="ECO:0000313" key="4">
    <source>
        <dbReference type="Proteomes" id="UP000185984"/>
    </source>
</evidence>
<dbReference type="CDD" id="cd06533">
    <property type="entry name" value="Glyco_transf_WecG_TagA"/>
    <property type="match status" value="1"/>
</dbReference>
<comment type="caution">
    <text evidence="3">The sequence shown here is derived from an EMBL/GenBank/DDBJ whole genome shotgun (WGS) entry which is preliminary data.</text>
</comment>
<dbReference type="AlphaFoldDB" id="A0A1U7HQL1"/>
<accession>A0A1U7HQL1</accession>